<dbReference type="Proteomes" id="UP000887116">
    <property type="component" value="Unassembled WGS sequence"/>
</dbReference>
<dbReference type="EMBL" id="BMAO01009428">
    <property type="protein sequence ID" value="GFR30850.1"/>
    <property type="molecule type" value="Genomic_DNA"/>
</dbReference>
<evidence type="ECO:0000313" key="1">
    <source>
        <dbReference type="EMBL" id="GFR30850.1"/>
    </source>
</evidence>
<evidence type="ECO:0000313" key="2">
    <source>
        <dbReference type="Proteomes" id="UP000887116"/>
    </source>
</evidence>
<keyword evidence="2" id="KW-1185">Reference proteome</keyword>
<comment type="caution">
    <text evidence="1">The sequence shown here is derived from an EMBL/GenBank/DDBJ whole genome shotgun (WGS) entry which is preliminary data.</text>
</comment>
<sequence>MWKGDKVPKRAYLIAVPHMGRLKPICVLCRRFGGEGMQKSGKETRTEVVTKATRLSIPHFPTRFTFHWPFSDDQPPLRRFFCTVSTHPEALCTINSAFKTISLLKT</sequence>
<protein>
    <submittedName>
        <fullName evidence="1">Uncharacterized protein</fullName>
    </submittedName>
</protein>
<accession>A0A8X6M2I0</accession>
<dbReference type="OrthoDB" id="10442570at2759"/>
<reference evidence="1" key="1">
    <citation type="submission" date="2020-07" db="EMBL/GenBank/DDBJ databases">
        <title>Multicomponent nature underlies the extraordinary mechanical properties of spider dragline silk.</title>
        <authorList>
            <person name="Kono N."/>
            <person name="Nakamura H."/>
            <person name="Mori M."/>
            <person name="Yoshida Y."/>
            <person name="Ohtoshi R."/>
            <person name="Malay A.D."/>
            <person name="Moran D.A.P."/>
            <person name="Tomita M."/>
            <person name="Numata K."/>
            <person name="Arakawa K."/>
        </authorList>
    </citation>
    <scope>NUCLEOTIDE SEQUENCE</scope>
</reference>
<gene>
    <name evidence="1" type="ORF">TNCT_640821</name>
</gene>
<name>A0A8X6M2I0_TRICU</name>
<proteinExistence type="predicted"/>
<dbReference type="AlphaFoldDB" id="A0A8X6M2I0"/>
<organism evidence="1 2">
    <name type="scientific">Trichonephila clavata</name>
    <name type="common">Joro spider</name>
    <name type="synonym">Nephila clavata</name>
    <dbReference type="NCBI Taxonomy" id="2740835"/>
    <lineage>
        <taxon>Eukaryota</taxon>
        <taxon>Metazoa</taxon>
        <taxon>Ecdysozoa</taxon>
        <taxon>Arthropoda</taxon>
        <taxon>Chelicerata</taxon>
        <taxon>Arachnida</taxon>
        <taxon>Araneae</taxon>
        <taxon>Araneomorphae</taxon>
        <taxon>Entelegynae</taxon>
        <taxon>Araneoidea</taxon>
        <taxon>Nephilidae</taxon>
        <taxon>Trichonephila</taxon>
    </lineage>
</organism>